<dbReference type="InterPro" id="IPR002840">
    <property type="entry name" value="PMDh-S-like_dom"/>
</dbReference>
<dbReference type="PANTHER" id="PTHR36577:SF3">
    <property type="entry name" value="DUF521 DOMAIN PROTEIN (AFU_ORTHOLOGUE AFUA_6G00490)"/>
    <property type="match status" value="1"/>
</dbReference>
<dbReference type="InterPro" id="IPR007506">
    <property type="entry name" value="PMDh-L-like_dom"/>
</dbReference>
<keyword evidence="2" id="KW-0456">Lyase</keyword>
<evidence type="ECO:0000313" key="5">
    <source>
        <dbReference type="EMBL" id="CAK9091024.1"/>
    </source>
</evidence>
<dbReference type="PANTHER" id="PTHR36577">
    <property type="entry name" value="DUF521 DOMAIN PROTEIN (AFU_ORTHOLOGUE AFUA_6G00490)"/>
    <property type="match status" value="1"/>
</dbReference>
<dbReference type="Proteomes" id="UP001642464">
    <property type="component" value="Unassembled WGS sequence"/>
</dbReference>
<evidence type="ECO:0000259" key="4">
    <source>
        <dbReference type="Pfam" id="PF04412"/>
    </source>
</evidence>
<organism evidence="5 6">
    <name type="scientific">Durusdinium trenchii</name>
    <dbReference type="NCBI Taxonomy" id="1381693"/>
    <lineage>
        <taxon>Eukaryota</taxon>
        <taxon>Sar</taxon>
        <taxon>Alveolata</taxon>
        <taxon>Dinophyceae</taxon>
        <taxon>Suessiales</taxon>
        <taxon>Symbiodiniaceae</taxon>
        <taxon>Durusdinium</taxon>
    </lineage>
</organism>
<evidence type="ECO:0000256" key="2">
    <source>
        <dbReference type="ARBA" id="ARBA00023239"/>
    </source>
</evidence>
<sequence>VLHSTVGLSFWGGVSPKNGLIVDRHHPLCGVSLEGKILAIPAGRGSCTGSQVILELLLNGASPAAIVLCQPDEIIALGAIVAEELFDRKLPVLCLEEDAFHSLSTWRTASINGSMLWRSGNESVDTREEEEEQIELSTTDQQMLSGSEGLARQKALSIVTRMARLQRATSLVDVTQAHIDGCTYIGPASLQFAQKLLEWGATVRVPTTLNAISVDLARLHEVSEELGRPAASLAEAYLKMGAKASFTCAPYLLETAPKKGEQVGWGESNAVVFANSVLGARTQKYADFLDACVAITGRAPLAGCHVDRSAGVVLHVKMDLSKVDDAFYPTLGYLCGLKAPRLIPAVVGLESLSPTRDDLKAFSAAFGTSSSAAMFHLVGLTPEAPDLQSVLDDDVQVINLEKEDFLEVWKDLDADSPCDVDLVSLGNPHFSLEEHQRMAELCRGRQKHPDVQVVVTSGPQVLEKSRRLGFGTELEAFGAQLVSDTCWCMLGEVVPAPSSILPPQSRTLITNSAKYAHYAPGLVNRRVRFGSLASCIDAACDRVVRNQPPWLPGGAHMVGVWPCSLQGLQARGSSTLATGHKALSRMAVRMLRHMG</sequence>
<dbReference type="Pfam" id="PF01989">
    <property type="entry name" value="AcnX_swivel_put"/>
    <property type="match status" value="1"/>
</dbReference>
<dbReference type="Gene3D" id="3.50.30.10">
    <property type="entry name" value="Phosphohistidine domain"/>
    <property type="match status" value="1"/>
</dbReference>
<feature type="domain" description="Phosphomevalonate dehydratase small subunit-like" evidence="3">
    <location>
        <begin position="8"/>
        <end position="83"/>
    </location>
</feature>
<name>A0ABP0QSU7_9DINO</name>
<dbReference type="CDD" id="cd01356">
    <property type="entry name" value="AcnX_swivel"/>
    <property type="match status" value="1"/>
</dbReference>
<keyword evidence="1" id="KW-0408">Iron</keyword>
<comment type="caution">
    <text evidence="5">The sequence shown here is derived from an EMBL/GenBank/DDBJ whole genome shotgun (WGS) entry which is preliminary data.</text>
</comment>
<dbReference type="CDD" id="cd01355">
    <property type="entry name" value="AcnX"/>
    <property type="match status" value="1"/>
</dbReference>
<dbReference type="InterPro" id="IPR012047">
    <property type="entry name" value="AcnX"/>
</dbReference>
<evidence type="ECO:0000256" key="1">
    <source>
        <dbReference type="ARBA" id="ARBA00023004"/>
    </source>
</evidence>
<accession>A0ABP0QSU7</accession>
<dbReference type="EMBL" id="CAXAMM010040087">
    <property type="protein sequence ID" value="CAK9091024.1"/>
    <property type="molecule type" value="Genomic_DNA"/>
</dbReference>
<keyword evidence="6" id="KW-1185">Reference proteome</keyword>
<dbReference type="Pfam" id="PF04412">
    <property type="entry name" value="AcnX"/>
    <property type="match status" value="1"/>
</dbReference>
<evidence type="ECO:0000313" key="6">
    <source>
        <dbReference type="Proteomes" id="UP001642464"/>
    </source>
</evidence>
<proteinExistence type="predicted"/>
<gene>
    <name evidence="5" type="ORF">SCF082_LOCUS42901</name>
</gene>
<reference evidence="5 6" key="1">
    <citation type="submission" date="2024-02" db="EMBL/GenBank/DDBJ databases">
        <authorList>
            <person name="Chen Y."/>
            <person name="Shah S."/>
            <person name="Dougan E. K."/>
            <person name="Thang M."/>
            <person name="Chan C."/>
        </authorList>
    </citation>
    <scope>NUCLEOTIDE SEQUENCE [LARGE SCALE GENOMIC DNA]</scope>
</reference>
<dbReference type="SUPFAM" id="SSF52016">
    <property type="entry name" value="LeuD/IlvD-like"/>
    <property type="match status" value="1"/>
</dbReference>
<dbReference type="PIRSF" id="PIRSF036630">
    <property type="entry name" value="UCP036630"/>
    <property type="match status" value="1"/>
</dbReference>
<protein>
    <recommendedName>
        <fullName evidence="7">DUF521 domain-containing protein</fullName>
    </recommendedName>
</protein>
<feature type="domain" description="Phosphomevalonate dehydratase large subunit-like" evidence="4">
    <location>
        <begin position="134"/>
        <end position="537"/>
    </location>
</feature>
<evidence type="ECO:0008006" key="7">
    <source>
        <dbReference type="Google" id="ProtNLM"/>
    </source>
</evidence>
<feature type="non-terminal residue" evidence="5">
    <location>
        <position position="1"/>
    </location>
</feature>
<evidence type="ECO:0000259" key="3">
    <source>
        <dbReference type="Pfam" id="PF01989"/>
    </source>
</evidence>